<comment type="caution">
    <text evidence="4">The sequence shown here is derived from an EMBL/GenBank/DDBJ whole genome shotgun (WGS) entry which is preliminary data.</text>
</comment>
<evidence type="ECO:0000313" key="5">
    <source>
        <dbReference type="Proteomes" id="UP001569963"/>
    </source>
</evidence>
<dbReference type="Pfam" id="PF13692">
    <property type="entry name" value="Glyco_trans_1_4"/>
    <property type="match status" value="1"/>
</dbReference>
<keyword evidence="1 4" id="KW-0328">Glycosyltransferase</keyword>
<dbReference type="EMBL" id="JAXCEI010000019">
    <property type="protein sequence ID" value="MFA1543531.1"/>
    <property type="molecule type" value="Genomic_DNA"/>
</dbReference>
<organism evidence="4 5">
    <name type="scientific">Actinomadura monticuli</name>
    <dbReference type="NCBI Taxonomy" id="3097367"/>
    <lineage>
        <taxon>Bacteria</taxon>
        <taxon>Bacillati</taxon>
        <taxon>Actinomycetota</taxon>
        <taxon>Actinomycetes</taxon>
        <taxon>Streptosporangiales</taxon>
        <taxon>Thermomonosporaceae</taxon>
        <taxon>Actinomadura</taxon>
    </lineage>
</organism>
<evidence type="ECO:0000313" key="4">
    <source>
        <dbReference type="EMBL" id="MFA1543531.1"/>
    </source>
</evidence>
<reference evidence="4 5" key="1">
    <citation type="submission" date="2023-11" db="EMBL/GenBank/DDBJ databases">
        <title>Actinomadura monticuli sp. nov., isolated from volcanic ash.</title>
        <authorList>
            <person name="Lee S.D."/>
            <person name="Yang H."/>
            <person name="Kim I.S."/>
        </authorList>
    </citation>
    <scope>NUCLEOTIDE SEQUENCE [LARGE SCALE GENOMIC DNA]</scope>
    <source>
        <strain evidence="4 5">DLS-62</strain>
    </source>
</reference>
<dbReference type="Pfam" id="PF13439">
    <property type="entry name" value="Glyco_transf_4"/>
    <property type="match status" value="1"/>
</dbReference>
<dbReference type="EC" id="2.4.-.-" evidence="4"/>
<accession>A0ABV4QKC3</accession>
<dbReference type="GO" id="GO:0016757">
    <property type="term" value="F:glycosyltransferase activity"/>
    <property type="evidence" value="ECO:0007669"/>
    <property type="project" value="UniProtKB-KW"/>
</dbReference>
<dbReference type="Proteomes" id="UP001569963">
    <property type="component" value="Unassembled WGS sequence"/>
</dbReference>
<dbReference type="InterPro" id="IPR050194">
    <property type="entry name" value="Glycosyltransferase_grp1"/>
</dbReference>
<dbReference type="PANTHER" id="PTHR45947:SF13">
    <property type="entry name" value="TRANSFERASE"/>
    <property type="match status" value="1"/>
</dbReference>
<feature type="domain" description="Glycosyltransferase subfamily 4-like N-terminal" evidence="3">
    <location>
        <begin position="24"/>
        <end position="172"/>
    </location>
</feature>
<keyword evidence="2 4" id="KW-0808">Transferase</keyword>
<proteinExistence type="predicted"/>
<name>A0ABV4QKC3_9ACTN</name>
<dbReference type="CDD" id="cd03801">
    <property type="entry name" value="GT4_PimA-like"/>
    <property type="match status" value="1"/>
</dbReference>
<evidence type="ECO:0000256" key="1">
    <source>
        <dbReference type="ARBA" id="ARBA00022676"/>
    </source>
</evidence>
<protein>
    <submittedName>
        <fullName evidence="4">Glycosyltransferase family 4 protein</fullName>
        <ecNumber evidence="4">2.4.-.-</ecNumber>
    </submittedName>
</protein>
<keyword evidence="5" id="KW-1185">Reference proteome</keyword>
<dbReference type="SUPFAM" id="SSF53756">
    <property type="entry name" value="UDP-Glycosyltransferase/glycogen phosphorylase"/>
    <property type="match status" value="1"/>
</dbReference>
<sequence>MIGRTTSPRVAFVLVSYAPDTPAGMERATGALAMGLHAMGCRTIIITASANLAPSPDTIRLQSLRVEFPMDDAALRKAIVRESHTIRSELGRILTREAIDIVVYVDALWGLGCIMPDHHARRVLAVHVLGHREDMDPAIGRADRVIAPSPALIGDAAARGYRADSWRVVPNALLHERIPADVGERERLRREGPFRTLARPALNKGVLDLLKSVPAGLDRPAHMMLAAAPFDTDHETQQSIVDRCVRACVPPTQLSVRRLSWAQAPAWLAKAAVVLVPSHAESFGLVALEAMNAGTPVVAYDVGNLPDLIGTGDDAGGTLVEREAGPRALWRAALALVQDRVTYLHTSRAAYYRSRDFRPTSIAEHFLKAVW</sequence>
<dbReference type="PANTHER" id="PTHR45947">
    <property type="entry name" value="SULFOQUINOVOSYL TRANSFERASE SQD2"/>
    <property type="match status" value="1"/>
</dbReference>
<dbReference type="Gene3D" id="3.40.50.2000">
    <property type="entry name" value="Glycogen Phosphorylase B"/>
    <property type="match status" value="2"/>
</dbReference>
<dbReference type="RefSeq" id="WP_371954028.1">
    <property type="nucleotide sequence ID" value="NZ_JAXCEI010000019.1"/>
</dbReference>
<evidence type="ECO:0000256" key="2">
    <source>
        <dbReference type="ARBA" id="ARBA00022679"/>
    </source>
</evidence>
<dbReference type="InterPro" id="IPR028098">
    <property type="entry name" value="Glyco_trans_4-like_N"/>
</dbReference>
<evidence type="ECO:0000259" key="3">
    <source>
        <dbReference type="Pfam" id="PF13439"/>
    </source>
</evidence>
<gene>
    <name evidence="4" type="ORF">SM611_31785</name>
</gene>